<dbReference type="EMBL" id="OD567837">
    <property type="protein sequence ID" value="CAD7446210.1"/>
    <property type="molecule type" value="Genomic_DNA"/>
</dbReference>
<name>A0A7R9F3S4_9NEOP</name>
<gene>
    <name evidence="1" type="ORF">TBIB3V08_LOCUS8544</name>
</gene>
<dbReference type="Gene3D" id="3.40.50.1170">
    <property type="entry name" value="L-asparaginase, N-terminal domain"/>
    <property type="match status" value="1"/>
</dbReference>
<dbReference type="PANTHER" id="PTHR11707">
    <property type="entry name" value="L-ASPARAGINASE"/>
    <property type="match status" value="1"/>
</dbReference>
<dbReference type="GO" id="GO:0004067">
    <property type="term" value="F:asparaginase activity"/>
    <property type="evidence" value="ECO:0007669"/>
    <property type="project" value="TreeGrafter"/>
</dbReference>
<proteinExistence type="predicted"/>
<dbReference type="SUPFAM" id="SSF53774">
    <property type="entry name" value="Glutaminase/Asparaginase"/>
    <property type="match status" value="1"/>
</dbReference>
<reference evidence="1" key="1">
    <citation type="submission" date="2020-11" db="EMBL/GenBank/DDBJ databases">
        <authorList>
            <person name="Tran Van P."/>
        </authorList>
    </citation>
    <scope>NUCLEOTIDE SEQUENCE</scope>
</reference>
<protein>
    <submittedName>
        <fullName evidence="1">Uncharacterized protein</fullName>
    </submittedName>
</protein>
<sequence length="131" mass="14900">MRLSTLGRHVSAGPCSRTGRTSFVYFSLDPALTMITLVPVPDLMVSFLRRTPHMHDEEYATSRFGNDPTSPLVLPDTMHRHRVLYTVSEYTPLLDSSNMSMQQWIQLAEDIKRSVGRKWKTTGPREGVYGD</sequence>
<dbReference type="InterPro" id="IPR037152">
    <property type="entry name" value="L-asparaginase_N_sf"/>
</dbReference>
<organism evidence="1">
    <name type="scientific">Timema bartmani</name>
    <dbReference type="NCBI Taxonomy" id="61472"/>
    <lineage>
        <taxon>Eukaryota</taxon>
        <taxon>Metazoa</taxon>
        <taxon>Ecdysozoa</taxon>
        <taxon>Arthropoda</taxon>
        <taxon>Hexapoda</taxon>
        <taxon>Insecta</taxon>
        <taxon>Pterygota</taxon>
        <taxon>Neoptera</taxon>
        <taxon>Polyneoptera</taxon>
        <taxon>Phasmatodea</taxon>
        <taxon>Timematodea</taxon>
        <taxon>Timematoidea</taxon>
        <taxon>Timematidae</taxon>
        <taxon>Timema</taxon>
    </lineage>
</organism>
<accession>A0A7R9F3S4</accession>
<dbReference type="InterPro" id="IPR036152">
    <property type="entry name" value="Asp/glu_Ase-like_sf"/>
</dbReference>
<evidence type="ECO:0000313" key="1">
    <source>
        <dbReference type="EMBL" id="CAD7446210.1"/>
    </source>
</evidence>
<dbReference type="InterPro" id="IPR006034">
    <property type="entry name" value="Asparaginase/glutaminase-like"/>
</dbReference>
<dbReference type="PANTHER" id="PTHR11707:SF28">
    <property type="entry name" value="60 KDA LYSOPHOSPHOLIPASE"/>
    <property type="match status" value="1"/>
</dbReference>
<dbReference type="AlphaFoldDB" id="A0A7R9F3S4"/>